<dbReference type="EMBL" id="JAFCIQ010000007">
    <property type="protein sequence ID" value="MBM2767336.1"/>
    <property type="molecule type" value="Genomic_DNA"/>
</dbReference>
<dbReference type="Pfam" id="PF13541">
    <property type="entry name" value="ChlI"/>
    <property type="match status" value="1"/>
</dbReference>
<dbReference type="RefSeq" id="WP_174927846.1">
    <property type="nucleotide sequence ID" value="NZ_CABVLY010000023.1"/>
</dbReference>
<organism evidence="7 8">
    <name type="scientific">Burkholderia anthina</name>
    <dbReference type="NCBI Taxonomy" id="179879"/>
    <lineage>
        <taxon>Bacteria</taxon>
        <taxon>Pseudomonadati</taxon>
        <taxon>Pseudomonadota</taxon>
        <taxon>Betaproteobacteria</taxon>
        <taxon>Burkholderiales</taxon>
        <taxon>Burkholderiaceae</taxon>
        <taxon>Burkholderia</taxon>
        <taxon>Burkholderia cepacia complex</taxon>
    </lineage>
</organism>
<accession>A0A6P2GFQ9</accession>
<feature type="region of interest" description="Disordered" evidence="4">
    <location>
        <begin position="311"/>
        <end position="330"/>
    </location>
</feature>
<dbReference type="PANTHER" id="PTHR32039:SF7">
    <property type="entry name" value="COMPETENCE PROTEIN COMM"/>
    <property type="match status" value="1"/>
</dbReference>
<evidence type="ECO:0000256" key="3">
    <source>
        <dbReference type="ARBA" id="ARBA00022840"/>
    </source>
</evidence>
<dbReference type="Pfam" id="PF01078">
    <property type="entry name" value="Mg_chelatase"/>
    <property type="match status" value="1"/>
</dbReference>
<evidence type="ECO:0000313" key="7">
    <source>
        <dbReference type="EMBL" id="VVU52465.1"/>
    </source>
</evidence>
<feature type="domain" description="AAA+ ATPase" evidence="5">
    <location>
        <begin position="256"/>
        <end position="438"/>
    </location>
</feature>
<dbReference type="PRINTS" id="PR01657">
    <property type="entry name" value="MCMFAMILY"/>
</dbReference>
<dbReference type="EMBL" id="CABVLY010000023">
    <property type="protein sequence ID" value="VVU52465.1"/>
    <property type="molecule type" value="Genomic_DNA"/>
</dbReference>
<gene>
    <name evidence="7" type="ORF">BAN20980_05201</name>
    <name evidence="6" type="ORF">JQK92_12960</name>
</gene>
<evidence type="ECO:0000313" key="6">
    <source>
        <dbReference type="EMBL" id="MBM2767336.1"/>
    </source>
</evidence>
<evidence type="ECO:0000256" key="1">
    <source>
        <dbReference type="ARBA" id="ARBA00006354"/>
    </source>
</evidence>
<dbReference type="Proteomes" id="UP000755577">
    <property type="component" value="Unassembled WGS sequence"/>
</dbReference>
<keyword evidence="2" id="KW-0547">Nucleotide-binding</keyword>
<dbReference type="InterPro" id="IPR014721">
    <property type="entry name" value="Ribsml_uS5_D2-typ_fold_subgr"/>
</dbReference>
<sequence>MSLAVVRSRAPAAGRAPDVTVEVHLANGLPSFSIVGLPDLEVRESRERVRAALQNCGFEFPVRRITVNLAPADLPKESGRFDLPIALGILAANGQIPADALAGREFAGELSLTGALRPMRGAFAMACGAARDWRAGGAGAGFGSGFDSRPDSGLRPGLGSSPDCAAISGATAPSRPPELYLPLDSAAEAALVPGVTVFGAPDLPALCAHLAGAPDARLKPVAAPRLDGLPTPAAPDLADVVGQRGARRALEVAAAGGHHMLMVGPPGAGKSMLAARLPGLLPPLTDDEALTSAALLSASRLGFSPAQWRRRPFRSPHHSSSAAALVGGRNPPQPGEITLAHLGVLFLDELPEFDRHVLEMLREPLEVGRITISRAAQQADFPAACQLIAAMNPCPCGWHGDPSGRCRCSPDVAARYLRKLSGPLLDRIDIQIDLPALSPAELASRATTPGESSAAVAARVAQARALQLDRQGKTNHMLSGRETDDLCRPTGDGERLLREAGERFGWSARAYFRVLKVARTIADLAGDPLPTAAQIAEAIRYRRALTAL</sequence>
<dbReference type="Proteomes" id="UP000494201">
    <property type="component" value="Unassembled WGS sequence"/>
</dbReference>
<evidence type="ECO:0000256" key="4">
    <source>
        <dbReference type="SAM" id="MobiDB-lite"/>
    </source>
</evidence>
<dbReference type="Pfam" id="PF13335">
    <property type="entry name" value="Mg_chelatase_C"/>
    <property type="match status" value="1"/>
</dbReference>
<dbReference type="InterPro" id="IPR001208">
    <property type="entry name" value="MCM_dom"/>
</dbReference>
<dbReference type="InterPro" id="IPR003593">
    <property type="entry name" value="AAA+_ATPase"/>
</dbReference>
<comment type="similarity">
    <text evidence="1">Belongs to the Mg-chelatase subunits D/I family. ComM subfamily.</text>
</comment>
<dbReference type="SUPFAM" id="SSF52540">
    <property type="entry name" value="P-loop containing nucleoside triphosphate hydrolases"/>
    <property type="match status" value="1"/>
</dbReference>
<name>A0A6P2GFQ9_9BURK</name>
<evidence type="ECO:0000313" key="9">
    <source>
        <dbReference type="Proteomes" id="UP000755577"/>
    </source>
</evidence>
<evidence type="ECO:0000259" key="5">
    <source>
        <dbReference type="SMART" id="SM00382"/>
    </source>
</evidence>
<evidence type="ECO:0000256" key="2">
    <source>
        <dbReference type="ARBA" id="ARBA00022741"/>
    </source>
</evidence>
<reference evidence="7 8" key="1">
    <citation type="submission" date="2019-09" db="EMBL/GenBank/DDBJ databases">
        <authorList>
            <person name="Depoorter E."/>
        </authorList>
    </citation>
    <scope>NUCLEOTIDE SEQUENCE [LARGE SCALE GENOMIC DNA]</scope>
    <source>
        <strain evidence="7">LMG 20980</strain>
    </source>
</reference>
<keyword evidence="3" id="KW-0067">ATP-binding</keyword>
<dbReference type="NCBIfam" id="TIGR00368">
    <property type="entry name" value="YifB family Mg chelatase-like AAA ATPase"/>
    <property type="match status" value="1"/>
</dbReference>
<dbReference type="InterPro" id="IPR025158">
    <property type="entry name" value="Mg_chelat-rel_C"/>
</dbReference>
<dbReference type="InterPro" id="IPR004482">
    <property type="entry name" value="Mg_chelat-rel"/>
</dbReference>
<dbReference type="Gene3D" id="3.30.230.10">
    <property type="match status" value="1"/>
</dbReference>
<dbReference type="GeneID" id="56503265"/>
<dbReference type="Gene3D" id="3.40.50.300">
    <property type="entry name" value="P-loop containing nucleotide triphosphate hydrolases"/>
    <property type="match status" value="1"/>
</dbReference>
<dbReference type="AlphaFoldDB" id="A0A6P2GFQ9"/>
<dbReference type="InterPro" id="IPR020568">
    <property type="entry name" value="Ribosomal_Su5_D2-typ_SF"/>
</dbReference>
<proteinExistence type="inferred from homology"/>
<dbReference type="GO" id="GO:0003677">
    <property type="term" value="F:DNA binding"/>
    <property type="evidence" value="ECO:0007669"/>
    <property type="project" value="InterPro"/>
</dbReference>
<dbReference type="SUPFAM" id="SSF54211">
    <property type="entry name" value="Ribosomal protein S5 domain 2-like"/>
    <property type="match status" value="1"/>
</dbReference>
<protein>
    <submittedName>
        <fullName evidence="7">Magnesium chelatase</fullName>
    </submittedName>
    <submittedName>
        <fullName evidence="6">YifB family Mg chelatase-like AAA ATPase</fullName>
    </submittedName>
</protein>
<dbReference type="GO" id="GO:0005524">
    <property type="term" value="F:ATP binding"/>
    <property type="evidence" value="ECO:0007669"/>
    <property type="project" value="UniProtKB-KW"/>
</dbReference>
<dbReference type="InterPro" id="IPR027417">
    <property type="entry name" value="P-loop_NTPase"/>
</dbReference>
<reference evidence="6 9" key="2">
    <citation type="submission" date="2021-02" db="EMBL/GenBank/DDBJ databases">
        <title>Draft genome of the type strains Burkholderia anthina DSM16086.</title>
        <authorList>
            <person name="Hertel R."/>
            <person name="Meissner J."/>
            <person name="Poehlein A."/>
            <person name="Daniel R."/>
            <person name="Commichau F.M."/>
        </authorList>
    </citation>
    <scope>NUCLEOTIDE SEQUENCE [LARGE SCALE GENOMIC DNA]</scope>
    <source>
        <strain evidence="6 9">DSM 16086</strain>
    </source>
</reference>
<keyword evidence="9" id="KW-1185">Reference proteome</keyword>
<dbReference type="InterPro" id="IPR045006">
    <property type="entry name" value="CHLI-like"/>
</dbReference>
<dbReference type="InterPro" id="IPR000523">
    <property type="entry name" value="Mg_chelatse_chII-like_cat_dom"/>
</dbReference>
<evidence type="ECO:0000313" key="8">
    <source>
        <dbReference type="Proteomes" id="UP000494201"/>
    </source>
</evidence>
<dbReference type="SMART" id="SM00382">
    <property type="entry name" value="AAA"/>
    <property type="match status" value="1"/>
</dbReference>
<dbReference type="PANTHER" id="PTHR32039">
    <property type="entry name" value="MAGNESIUM-CHELATASE SUBUNIT CHLI"/>
    <property type="match status" value="1"/>
</dbReference>